<dbReference type="EMBL" id="BNJQ01000034">
    <property type="protein sequence ID" value="GHP11452.1"/>
    <property type="molecule type" value="Genomic_DNA"/>
</dbReference>
<evidence type="ECO:0000313" key="2">
    <source>
        <dbReference type="EMBL" id="GHP11452.1"/>
    </source>
</evidence>
<accession>A0A830HWA7</accession>
<dbReference type="AlphaFoldDB" id="A0A830HWA7"/>
<protein>
    <submittedName>
        <fullName evidence="2">Uncharacterized protein</fullName>
    </submittedName>
</protein>
<keyword evidence="3" id="KW-1185">Reference proteome</keyword>
<feature type="region of interest" description="Disordered" evidence="1">
    <location>
        <begin position="192"/>
        <end position="251"/>
    </location>
</feature>
<feature type="compositionally biased region" description="Low complexity" evidence="1">
    <location>
        <begin position="200"/>
        <end position="212"/>
    </location>
</feature>
<reference evidence="2" key="1">
    <citation type="submission" date="2020-10" db="EMBL/GenBank/DDBJ databases">
        <title>Unveiling of a novel bifunctional photoreceptor, Dualchrome1, isolated from a cosmopolitan green alga.</title>
        <authorList>
            <person name="Suzuki S."/>
            <person name="Kawachi M."/>
        </authorList>
    </citation>
    <scope>NUCLEOTIDE SEQUENCE</scope>
    <source>
        <strain evidence="2">NIES 2893</strain>
    </source>
</reference>
<evidence type="ECO:0000256" key="1">
    <source>
        <dbReference type="SAM" id="MobiDB-lite"/>
    </source>
</evidence>
<sequence>MLDNMAADDPEAYAKFIQEQMDGAIASVDEKMSSGQKQTGGQQTSTSASPPQTTANAKKHAKTTKKKALSTRQPAAVFETPMQGGGQVARINVWIADGGVDAPELPTARAPAVAWEEVRVQVAVRGAPRDAGGVKNFDVEAHEKALRVAVDDAHVGCGALRATIAQSAAMIVERTFGAPMHREAMRYVVVEPEPEPEPAPRSSMPEPKITAKAPPPPPSSTDVLGDSLKLPGGAGALPTHKPSSNEEEPLLREVTTRKPTATAARVEQTTDGVVVRVALKSARGVSLEVVNGNTLEVCVPTLDEPIRVTLPIVADVDGVSAKFDKKEKALIVSVRRR</sequence>
<dbReference type="Proteomes" id="UP000660262">
    <property type="component" value="Unassembled WGS sequence"/>
</dbReference>
<gene>
    <name evidence="2" type="ORF">PPROV_001018000</name>
</gene>
<proteinExistence type="predicted"/>
<evidence type="ECO:0000313" key="3">
    <source>
        <dbReference type="Proteomes" id="UP000660262"/>
    </source>
</evidence>
<name>A0A830HWA7_9CHLO</name>
<organism evidence="2 3">
    <name type="scientific">Pycnococcus provasolii</name>
    <dbReference type="NCBI Taxonomy" id="41880"/>
    <lineage>
        <taxon>Eukaryota</taxon>
        <taxon>Viridiplantae</taxon>
        <taxon>Chlorophyta</taxon>
        <taxon>Pseudoscourfieldiophyceae</taxon>
        <taxon>Pseudoscourfieldiales</taxon>
        <taxon>Pycnococcaceae</taxon>
        <taxon>Pycnococcus</taxon>
    </lineage>
</organism>
<feature type="compositionally biased region" description="Low complexity" evidence="1">
    <location>
        <begin position="33"/>
        <end position="56"/>
    </location>
</feature>
<feature type="region of interest" description="Disordered" evidence="1">
    <location>
        <begin position="25"/>
        <end position="74"/>
    </location>
</feature>
<comment type="caution">
    <text evidence="2">The sequence shown here is derived from an EMBL/GenBank/DDBJ whole genome shotgun (WGS) entry which is preliminary data.</text>
</comment>
<feature type="compositionally biased region" description="Basic residues" evidence="1">
    <location>
        <begin position="57"/>
        <end position="69"/>
    </location>
</feature>